<evidence type="ECO:0000256" key="4">
    <source>
        <dbReference type="ARBA" id="ARBA00022692"/>
    </source>
</evidence>
<evidence type="ECO:0000256" key="6">
    <source>
        <dbReference type="ARBA" id="ARBA00022989"/>
    </source>
</evidence>
<feature type="transmembrane region" description="Helical" evidence="12">
    <location>
        <begin position="679"/>
        <end position="703"/>
    </location>
</feature>
<feature type="transmembrane region" description="Helical" evidence="12">
    <location>
        <begin position="803"/>
        <end position="823"/>
    </location>
</feature>
<dbReference type="FunFam" id="2.10.50.30:FF:000002">
    <property type="entry name" value="Vomeronasal 2 receptor, h1"/>
    <property type="match status" value="1"/>
</dbReference>
<evidence type="ECO:0000256" key="7">
    <source>
        <dbReference type="ARBA" id="ARBA00023040"/>
    </source>
</evidence>
<evidence type="ECO:0000259" key="13">
    <source>
        <dbReference type="PROSITE" id="PS50259"/>
    </source>
</evidence>
<keyword evidence="7" id="KW-0297">G-protein coupled receptor</keyword>
<dbReference type="Pfam" id="PF00003">
    <property type="entry name" value="7tm_3"/>
    <property type="match status" value="2"/>
</dbReference>
<dbReference type="Proteomes" id="UP001474421">
    <property type="component" value="Unassembled WGS sequence"/>
</dbReference>
<evidence type="ECO:0000256" key="9">
    <source>
        <dbReference type="ARBA" id="ARBA00023170"/>
    </source>
</evidence>
<feature type="transmembrane region" description="Helical" evidence="12">
    <location>
        <begin position="649"/>
        <end position="667"/>
    </location>
</feature>
<proteinExistence type="inferred from homology"/>
<dbReference type="PROSITE" id="PS00981">
    <property type="entry name" value="G_PROTEIN_RECEP_F3_3"/>
    <property type="match status" value="2"/>
</dbReference>
<name>A0AAW1B7G0_CROAD</name>
<feature type="transmembrane region" description="Helical" evidence="12">
    <location>
        <begin position="829"/>
        <end position="850"/>
    </location>
</feature>
<dbReference type="SUPFAM" id="SSF53822">
    <property type="entry name" value="Periplasmic binding protein-like I"/>
    <property type="match status" value="1"/>
</dbReference>
<keyword evidence="9 14" id="KW-0675">Receptor</keyword>
<comment type="similarity">
    <text evidence="2">Belongs to the G-protein coupled receptor 3 family.</text>
</comment>
<keyword evidence="5" id="KW-0732">Signal</keyword>
<keyword evidence="15" id="KW-1185">Reference proteome</keyword>
<dbReference type="InterPro" id="IPR000337">
    <property type="entry name" value="GPCR_3"/>
</dbReference>
<evidence type="ECO:0000256" key="11">
    <source>
        <dbReference type="ARBA" id="ARBA00023224"/>
    </source>
</evidence>
<sequence length="874" mass="99044">MFYCVLGFMGFLAIVSFVVAFLARRLPDTFNEAKFITFSMLLFCSVWMSFVPTYLSTKGKCMVTIEIFSILASRVMKQNYQHILTLEFALKEINDNTQLLPNITLGFHIYNNDFSASVIYLASMELLSTKDKFFPNYKCDAQNNLVAVIGGPNSDVCLNMATILCMYKIPQLTYGSALLMEKQTEGVFFQQMFPSVALQYEGILRLLLYFNWRWVGVVYLNDVNGERFVQEVLPTFSKRGICFDIIQRFPQLTFSVFADQMVKEGFETFLGIMKSSANVLIVHGEIQTIIILRMVLHFSEFENIPMVTKVWIMTAQMDFTSIPFQNDWNLDFIHGAVSLAMHKKELSGFQNFVHDQNPKGKREDGFIKAFWEQAFNCVFPVSLADQEESTICTGEEKLDSLPASVFETSLTAHSYSIHNAIHAVAHALHVMHSTKSMLRSRRNGGIWKLLNKSMWQLHHYLRSVSFNNSAGKKVSFDENGSLIAGFDIVNWVTFPNQSFQKVKIGEVEPSACSLKMLNIYGDDIEWPRRFNQTCPLSLCNDKCHGGTSKTKIEGKPNCCYNCLPCPEGKISNQTDMDDCIQCPEDKYPNYDQDACLPKDISFLSYEESLGISLAIFALSFSFITAVVLKIFLKHQNTPIVKANNRNLTYTLLVSLFLCFLCTLLFIGRPEKIPCFFRQTAFGIIFTVAVSCVLAKTIIVVLSFMATKPGSQMRKWVGKRLATTIVLASSFIQASICTVWLVTSPPFPDFDIHSITEKIILECNEGSAIMFYCVLAFMGILAVICFTLAFLARKLPNSFNEAKFITFSMLLFCAVWLSFVPTYLCTKGKYMVAVEIFSILASGAGLLICIFSPKCYIIVLRPELNIKEHLMRRKN</sequence>
<comment type="subcellular location">
    <subcellularLocation>
        <location evidence="1">Cell membrane</location>
        <topology evidence="1">Multi-pass membrane protein</topology>
    </subcellularLocation>
</comment>
<feature type="transmembrane region" description="Helical" evidence="12">
    <location>
        <begin position="609"/>
        <end position="628"/>
    </location>
</feature>
<keyword evidence="8 12" id="KW-0472">Membrane</keyword>
<evidence type="ECO:0000256" key="5">
    <source>
        <dbReference type="ARBA" id="ARBA00022729"/>
    </source>
</evidence>
<evidence type="ECO:0000256" key="2">
    <source>
        <dbReference type="ARBA" id="ARBA00007242"/>
    </source>
</evidence>
<dbReference type="PRINTS" id="PR01535">
    <property type="entry name" value="VOMERONASL2R"/>
</dbReference>
<dbReference type="PANTHER" id="PTHR24061">
    <property type="entry name" value="CALCIUM-SENSING RECEPTOR-RELATED"/>
    <property type="match status" value="1"/>
</dbReference>
<dbReference type="EMBL" id="JAOTOJ010000008">
    <property type="protein sequence ID" value="KAK9397915.1"/>
    <property type="molecule type" value="Genomic_DNA"/>
</dbReference>
<dbReference type="InterPro" id="IPR011500">
    <property type="entry name" value="GPCR_3_9-Cys_dom"/>
</dbReference>
<dbReference type="PRINTS" id="PR00248">
    <property type="entry name" value="GPCRMGR"/>
</dbReference>
<dbReference type="AlphaFoldDB" id="A0AAW1B7G0"/>
<dbReference type="PROSITE" id="PS50259">
    <property type="entry name" value="G_PROTEIN_RECEP_F3_4"/>
    <property type="match status" value="2"/>
</dbReference>
<dbReference type="Gene3D" id="3.40.50.2300">
    <property type="match status" value="2"/>
</dbReference>
<evidence type="ECO:0000313" key="15">
    <source>
        <dbReference type="Proteomes" id="UP001474421"/>
    </source>
</evidence>
<dbReference type="InterPro" id="IPR017978">
    <property type="entry name" value="GPCR_3_C"/>
</dbReference>
<evidence type="ECO:0000256" key="10">
    <source>
        <dbReference type="ARBA" id="ARBA00023180"/>
    </source>
</evidence>
<evidence type="ECO:0000256" key="3">
    <source>
        <dbReference type="ARBA" id="ARBA00022475"/>
    </source>
</evidence>
<dbReference type="PANTHER" id="PTHR24061:SF599">
    <property type="entry name" value="G-PROTEIN COUPLED RECEPTORS FAMILY 3 PROFILE DOMAIN-CONTAINING PROTEIN"/>
    <property type="match status" value="1"/>
</dbReference>
<feature type="transmembrane region" description="Helical" evidence="12">
    <location>
        <begin position="35"/>
        <end position="55"/>
    </location>
</feature>
<gene>
    <name evidence="14" type="ORF">NXF25_021276</name>
</gene>
<keyword evidence="3" id="KW-1003">Cell membrane</keyword>
<dbReference type="InterPro" id="IPR038550">
    <property type="entry name" value="GPCR_3_9-Cys_sf"/>
</dbReference>
<feature type="domain" description="G-protein coupled receptors family 3 profile" evidence="13">
    <location>
        <begin position="1"/>
        <end position="73"/>
    </location>
</feature>
<evidence type="ECO:0000313" key="14">
    <source>
        <dbReference type="EMBL" id="KAK9397915.1"/>
    </source>
</evidence>
<reference evidence="14 15" key="1">
    <citation type="journal article" date="2024" name="Proc. Natl. Acad. Sci. U.S.A.">
        <title>The genetic regulatory architecture and epigenomic basis for age-related changes in rattlesnake venom.</title>
        <authorList>
            <person name="Hogan M.P."/>
            <person name="Holding M.L."/>
            <person name="Nystrom G.S."/>
            <person name="Colston T.J."/>
            <person name="Bartlett D.A."/>
            <person name="Mason A.J."/>
            <person name="Ellsworth S.A."/>
            <person name="Rautsaw R.M."/>
            <person name="Lawrence K.C."/>
            <person name="Strickland J.L."/>
            <person name="He B."/>
            <person name="Fraser P."/>
            <person name="Margres M.J."/>
            <person name="Gilbert D.M."/>
            <person name="Gibbs H.L."/>
            <person name="Parkinson C.L."/>
            <person name="Rokyta D.R."/>
        </authorList>
    </citation>
    <scope>NUCLEOTIDE SEQUENCE [LARGE SCALE GENOMIC DNA]</scope>
    <source>
        <strain evidence="14">DRR0105</strain>
    </source>
</reference>
<accession>A0AAW1B7G0</accession>
<feature type="transmembrane region" description="Helical" evidence="12">
    <location>
        <begin position="6"/>
        <end position="23"/>
    </location>
</feature>
<dbReference type="InterPro" id="IPR000068">
    <property type="entry name" value="GPCR_3_Ca_sens_rcpt-rel"/>
</dbReference>
<evidence type="ECO:0000256" key="8">
    <source>
        <dbReference type="ARBA" id="ARBA00023136"/>
    </source>
</evidence>
<feature type="domain" description="G-protein coupled receptors family 3 profile" evidence="13">
    <location>
        <begin position="609"/>
        <end position="873"/>
    </location>
</feature>
<organism evidence="14 15">
    <name type="scientific">Crotalus adamanteus</name>
    <name type="common">Eastern diamondback rattlesnake</name>
    <dbReference type="NCBI Taxonomy" id="8729"/>
    <lineage>
        <taxon>Eukaryota</taxon>
        <taxon>Metazoa</taxon>
        <taxon>Chordata</taxon>
        <taxon>Craniata</taxon>
        <taxon>Vertebrata</taxon>
        <taxon>Euteleostomi</taxon>
        <taxon>Lepidosauria</taxon>
        <taxon>Squamata</taxon>
        <taxon>Bifurcata</taxon>
        <taxon>Unidentata</taxon>
        <taxon>Episquamata</taxon>
        <taxon>Toxicofera</taxon>
        <taxon>Serpentes</taxon>
        <taxon>Colubroidea</taxon>
        <taxon>Viperidae</taxon>
        <taxon>Crotalinae</taxon>
        <taxon>Crotalus</taxon>
    </lineage>
</organism>
<keyword evidence="6 12" id="KW-1133">Transmembrane helix</keyword>
<comment type="caution">
    <text evidence="14">The sequence shown here is derived from an EMBL/GenBank/DDBJ whole genome shotgun (WGS) entry which is preliminary data.</text>
</comment>
<keyword evidence="10" id="KW-0325">Glycoprotein</keyword>
<dbReference type="Pfam" id="PF07562">
    <property type="entry name" value="NCD3G"/>
    <property type="match status" value="1"/>
</dbReference>
<protein>
    <submittedName>
        <fullName evidence="14">Type-2 vomeronasal receptor</fullName>
    </submittedName>
</protein>
<dbReference type="GO" id="GO:0005886">
    <property type="term" value="C:plasma membrane"/>
    <property type="evidence" value="ECO:0007669"/>
    <property type="project" value="UniProtKB-SubCell"/>
</dbReference>
<keyword evidence="4 12" id="KW-0812">Transmembrane</keyword>
<dbReference type="InterPro" id="IPR004073">
    <property type="entry name" value="GPCR_3_vmron_rcpt_2"/>
</dbReference>
<dbReference type="InterPro" id="IPR001828">
    <property type="entry name" value="ANF_lig-bd_rcpt"/>
</dbReference>
<dbReference type="FunFam" id="3.40.50.2300:FF:000024">
    <property type="entry name" value="Vomeronasal 2, receptor 73"/>
    <property type="match status" value="1"/>
</dbReference>
<evidence type="ECO:0000256" key="12">
    <source>
        <dbReference type="SAM" id="Phobius"/>
    </source>
</evidence>
<dbReference type="GO" id="GO:0004930">
    <property type="term" value="F:G protein-coupled receptor activity"/>
    <property type="evidence" value="ECO:0007669"/>
    <property type="project" value="UniProtKB-KW"/>
</dbReference>
<evidence type="ECO:0000256" key="1">
    <source>
        <dbReference type="ARBA" id="ARBA00004651"/>
    </source>
</evidence>
<feature type="transmembrane region" description="Helical" evidence="12">
    <location>
        <begin position="768"/>
        <end position="791"/>
    </location>
</feature>
<feature type="transmembrane region" description="Helical" evidence="12">
    <location>
        <begin position="724"/>
        <end position="742"/>
    </location>
</feature>
<dbReference type="Pfam" id="PF01094">
    <property type="entry name" value="ANF_receptor"/>
    <property type="match status" value="1"/>
</dbReference>
<keyword evidence="11" id="KW-0807">Transducer</keyword>
<dbReference type="InterPro" id="IPR028082">
    <property type="entry name" value="Peripla_BP_I"/>
</dbReference>
<dbReference type="CDD" id="cd15283">
    <property type="entry name" value="7tmC_V2R_pheromone"/>
    <property type="match status" value="1"/>
</dbReference>
<dbReference type="InterPro" id="IPR017979">
    <property type="entry name" value="GPCR_3_CS"/>
</dbReference>
<dbReference type="Gene3D" id="2.10.50.30">
    <property type="entry name" value="GPCR, family 3, nine cysteines domain"/>
    <property type="match status" value="1"/>
</dbReference>